<evidence type="ECO:0000256" key="7">
    <source>
        <dbReference type="SAM" id="Phobius"/>
    </source>
</evidence>
<dbReference type="PANTHER" id="PTHR42780:SF1">
    <property type="entry name" value="ISOLEUCINE--TRNA LIGASE, CYTOPLASMIC"/>
    <property type="match status" value="1"/>
</dbReference>
<dbReference type="GO" id="GO:0006428">
    <property type="term" value="P:isoleucyl-tRNA aminoacylation"/>
    <property type="evidence" value="ECO:0007669"/>
    <property type="project" value="TreeGrafter"/>
</dbReference>
<dbReference type="Gene3D" id="3.90.740.10">
    <property type="entry name" value="Valyl/Leucyl/Isoleucyl-tRNA synthetase, editing domain"/>
    <property type="match status" value="1"/>
</dbReference>
<dbReference type="GO" id="GO:0004822">
    <property type="term" value="F:isoleucine-tRNA ligase activity"/>
    <property type="evidence" value="ECO:0007669"/>
    <property type="project" value="InterPro"/>
</dbReference>
<feature type="compositionally biased region" description="Polar residues" evidence="6">
    <location>
        <begin position="47"/>
        <end position="59"/>
    </location>
</feature>
<feature type="region of interest" description="Disordered" evidence="6">
    <location>
        <begin position="45"/>
        <end position="89"/>
    </location>
</feature>
<sequence length="1361" mass="155845">MSNPPPATVALPDLLSQKDALIKDLQTRLEEIEMEKAIKKAFKTVSRRASSIPLRQSNEFPIEGEKADEENSDSDSDEDEQAVGADSKSFSALMKKLGEEREDKNGYVEAFEEGPAMNCYRVERRAGWDFHRLPVEYEIDQKLKVTHRDQVLAMGIENYNKECRSIVTRYTKEWETTVTRPGRWIDFENDYKSPDPSFMESVWWVFKELFNKDMVYFYQGYKVMPFSSTACGTPLFNFEAGLNYKEGTKRAPRTPLSWSLFPLPRTSSDKYVTDDSGTGIVHEASAFGEDDCRVCLAQKIIVKGGDIPCPVGSNEIYTEKCKDFLGQYVKDADPKICEKLKVEGRFVQKDVISHYYPFCWRSDTPLIYKAVPSWFVKVEEIRDRLLKNNAQTHWVTQHVKVRGHRGTTSTGRRRQDRDPSKKNPGTTLKRIDEVFDCWFESGSMPYAQKHYPFENAEQIASKVIIHDKPSTVADYLIENKTNGALRRYTLDTIDNTTIALWQHRLLKGKVVVEYLLEICRIEQHKILGSKLDTRLFTLNTIDDDDLLSRKAFGKYEDVKSKRSGRVRANLKMGKIKLEECELGQSMLSMHGELSLQHPELAKNQGTTAIWRMSSTPGADRFDQPSVIDKRRKERFLNEMLKNPPPLTSQEKELLETTKPYKDVINLASLHPTTLAGDVQHFTKKESRFFEEWRTWEKIEDDNAGEDVPSWKSKYMLSFAPMSEYDGTKNAIKDKEKYLIAGTTSKGLHIGAYFIHSIGPNVCNFIKVVKVNLNLYTKVPHHAIIKSYMAFTSDLKEDFRRNATTVDSELRAVTVSEMSMVKSSEYLTTTQSDIFKTLEDLANKQTWERSNHRLYNRELNGIDVLSCEDIFKNGLPGLKVKFTVDCTAAEAAAWFFDPITKKGITRNKFSAFLRVAQHTGTNLVNERTFATVISNQISFFKPREFVDKRIWKVEDSGSVKIAVWPEQEISCDYGEYFGDTVRCFTKALFCATDVDAANSESSLKQCNVTLTKFIQGRRPTLGSRSAYTYDLLRTVNHLCEDLRQDEKVDKATLEDFLKRLKNDEISHDYSHEDKAMLERGSVLFKMLTGRSSDLRVQLKSSHTAVTARCGFTNDGDAKYFAAYSSVVVDADVDSCLAYAYLMDSRERMMSSNYSIISKIHKKTGDHSCIVLNKLKSKLGKRRRQAIMLSKVIWKRNLKSKTAMLYMEDNEELKRSISVLKNVDAKIIKNGFSSAGHKVVLLLKKLPEREGKVAQTWLKLYSVVDLNSLDALPRKHKMRVTKSFTEVASAMRQRFDRSQDIDLKNMAKVYILHKGHDNVTSLTATATLVLLPSTVVSFIIFMLAIKREYWPTFINTQRGKDLT</sequence>
<evidence type="ECO:0000256" key="5">
    <source>
        <dbReference type="ARBA" id="ARBA00023146"/>
    </source>
</evidence>
<keyword evidence="5" id="KW-0030">Aminoacyl-tRNA synthetase</keyword>
<feature type="transmembrane region" description="Helical" evidence="7">
    <location>
        <begin position="1320"/>
        <end position="1343"/>
    </location>
</feature>
<accession>A0A9W7C4C4</accession>
<keyword evidence="7" id="KW-0472">Membrane</keyword>
<name>A0A9W7C4C4_9STRA</name>
<feature type="region of interest" description="Disordered" evidence="6">
    <location>
        <begin position="399"/>
        <end position="426"/>
    </location>
</feature>
<keyword evidence="2" id="KW-0547">Nucleotide-binding</keyword>
<dbReference type="OrthoDB" id="1706657at2759"/>
<evidence type="ECO:0000256" key="4">
    <source>
        <dbReference type="ARBA" id="ARBA00022917"/>
    </source>
</evidence>
<keyword evidence="1" id="KW-0436">Ligase</keyword>
<feature type="compositionally biased region" description="Acidic residues" evidence="6">
    <location>
        <begin position="66"/>
        <end position="81"/>
    </location>
</feature>
<evidence type="ECO:0000313" key="10">
    <source>
        <dbReference type="Proteomes" id="UP001165082"/>
    </source>
</evidence>
<dbReference type="Proteomes" id="UP001165082">
    <property type="component" value="Unassembled WGS sequence"/>
</dbReference>
<feature type="domain" description="Aminoacyl-tRNA synthetase class Ia" evidence="8">
    <location>
        <begin position="422"/>
        <end position="460"/>
    </location>
</feature>
<keyword evidence="7" id="KW-0812">Transmembrane</keyword>
<evidence type="ECO:0000256" key="2">
    <source>
        <dbReference type="ARBA" id="ARBA00022741"/>
    </source>
</evidence>
<organism evidence="9 10">
    <name type="scientific">Triparma retinervis</name>
    <dbReference type="NCBI Taxonomy" id="2557542"/>
    <lineage>
        <taxon>Eukaryota</taxon>
        <taxon>Sar</taxon>
        <taxon>Stramenopiles</taxon>
        <taxon>Ochrophyta</taxon>
        <taxon>Bolidophyceae</taxon>
        <taxon>Parmales</taxon>
        <taxon>Triparmaceae</taxon>
        <taxon>Triparma</taxon>
    </lineage>
</organism>
<dbReference type="PANTHER" id="PTHR42780">
    <property type="entry name" value="SOLEUCYL-TRNA SYNTHETASE"/>
    <property type="match status" value="1"/>
</dbReference>
<dbReference type="InterPro" id="IPR002300">
    <property type="entry name" value="aa-tRNA-synth_Ia"/>
</dbReference>
<dbReference type="GO" id="GO:0005524">
    <property type="term" value="F:ATP binding"/>
    <property type="evidence" value="ECO:0007669"/>
    <property type="project" value="UniProtKB-KW"/>
</dbReference>
<keyword evidence="3" id="KW-0067">ATP-binding</keyword>
<evidence type="ECO:0000256" key="3">
    <source>
        <dbReference type="ARBA" id="ARBA00022840"/>
    </source>
</evidence>
<dbReference type="SUPFAM" id="SSF52374">
    <property type="entry name" value="Nucleotidylyl transferase"/>
    <property type="match status" value="1"/>
</dbReference>
<dbReference type="Pfam" id="PF00133">
    <property type="entry name" value="tRNA-synt_1"/>
    <property type="match status" value="2"/>
</dbReference>
<dbReference type="SUPFAM" id="SSF50677">
    <property type="entry name" value="ValRS/IleRS/LeuRS editing domain"/>
    <property type="match status" value="1"/>
</dbReference>
<dbReference type="InterPro" id="IPR014729">
    <property type="entry name" value="Rossmann-like_a/b/a_fold"/>
</dbReference>
<evidence type="ECO:0000313" key="9">
    <source>
        <dbReference type="EMBL" id="GMI03032.1"/>
    </source>
</evidence>
<gene>
    <name evidence="9" type="ORF">TrRE_jg6241</name>
</gene>
<dbReference type="InterPro" id="IPR009008">
    <property type="entry name" value="Val/Leu/Ile-tRNA-synth_edit"/>
</dbReference>
<feature type="non-terminal residue" evidence="9">
    <location>
        <position position="1"/>
    </location>
</feature>
<dbReference type="InterPro" id="IPR023586">
    <property type="entry name" value="Ile-tRNA-ligase_type2"/>
</dbReference>
<dbReference type="EMBL" id="BRXZ01000015">
    <property type="protein sequence ID" value="GMI03032.1"/>
    <property type="molecule type" value="Genomic_DNA"/>
</dbReference>
<evidence type="ECO:0000259" key="8">
    <source>
        <dbReference type="Pfam" id="PF00133"/>
    </source>
</evidence>
<dbReference type="Gene3D" id="3.40.50.620">
    <property type="entry name" value="HUPs"/>
    <property type="match status" value="2"/>
</dbReference>
<proteinExistence type="predicted"/>
<feature type="domain" description="Aminoacyl-tRNA synthetase class Ia" evidence="8">
    <location>
        <begin position="117"/>
        <end position="399"/>
    </location>
</feature>
<comment type="caution">
    <text evidence="9">The sequence shown here is derived from an EMBL/GenBank/DDBJ whole genome shotgun (WGS) entry which is preliminary data.</text>
</comment>
<reference evidence="9" key="1">
    <citation type="submission" date="2022-07" db="EMBL/GenBank/DDBJ databases">
        <title>Genome analysis of Parmales, a sister group of diatoms, reveals the evolutionary specialization of diatoms from phago-mixotrophs to photoautotrophs.</title>
        <authorList>
            <person name="Ban H."/>
            <person name="Sato S."/>
            <person name="Yoshikawa S."/>
            <person name="Kazumasa Y."/>
            <person name="Nakamura Y."/>
            <person name="Ichinomiya M."/>
            <person name="Saitoh K."/>
            <person name="Sato N."/>
            <person name="Blanc-Mathieu R."/>
            <person name="Endo H."/>
            <person name="Kuwata A."/>
            <person name="Ogata H."/>
        </authorList>
    </citation>
    <scope>NUCLEOTIDE SEQUENCE</scope>
</reference>
<keyword evidence="4" id="KW-0648">Protein biosynthesis</keyword>
<protein>
    <recommendedName>
        <fullName evidence="8">Aminoacyl-tRNA synthetase class Ia domain-containing protein</fullName>
    </recommendedName>
</protein>
<evidence type="ECO:0000256" key="1">
    <source>
        <dbReference type="ARBA" id="ARBA00022598"/>
    </source>
</evidence>
<evidence type="ECO:0000256" key="6">
    <source>
        <dbReference type="SAM" id="MobiDB-lite"/>
    </source>
</evidence>
<keyword evidence="10" id="KW-1185">Reference proteome</keyword>
<keyword evidence="7" id="KW-1133">Transmembrane helix</keyword>
<dbReference type="GO" id="GO:0002161">
    <property type="term" value="F:aminoacyl-tRNA deacylase activity"/>
    <property type="evidence" value="ECO:0007669"/>
    <property type="project" value="InterPro"/>
</dbReference>